<dbReference type="EMBL" id="PYFT01000001">
    <property type="protein sequence ID" value="PSR53970.1"/>
    <property type="molecule type" value="Genomic_DNA"/>
</dbReference>
<evidence type="ECO:0000313" key="3">
    <source>
        <dbReference type="Proteomes" id="UP000240357"/>
    </source>
</evidence>
<feature type="transmembrane region" description="Helical" evidence="1">
    <location>
        <begin position="14"/>
        <end position="31"/>
    </location>
</feature>
<evidence type="ECO:0000313" key="2">
    <source>
        <dbReference type="EMBL" id="PSR53970.1"/>
    </source>
</evidence>
<feature type="transmembrane region" description="Helical" evidence="1">
    <location>
        <begin position="73"/>
        <end position="92"/>
    </location>
</feature>
<feature type="transmembrane region" description="Helical" evidence="1">
    <location>
        <begin position="43"/>
        <end position="61"/>
    </location>
</feature>
<comment type="caution">
    <text evidence="2">The sequence shown here is derived from an EMBL/GenBank/DDBJ whole genome shotgun (WGS) entry which is preliminary data.</text>
</comment>
<organism evidence="2 3">
    <name type="scientific">Adhaeribacter arboris</name>
    <dbReference type="NCBI Taxonomy" id="2072846"/>
    <lineage>
        <taxon>Bacteria</taxon>
        <taxon>Pseudomonadati</taxon>
        <taxon>Bacteroidota</taxon>
        <taxon>Cytophagia</taxon>
        <taxon>Cytophagales</taxon>
        <taxon>Hymenobacteraceae</taxon>
        <taxon>Adhaeribacter</taxon>
    </lineage>
</organism>
<accession>A0A2T2YEN6</accession>
<dbReference type="Proteomes" id="UP000240357">
    <property type="component" value="Unassembled WGS sequence"/>
</dbReference>
<keyword evidence="1" id="KW-0812">Transmembrane</keyword>
<keyword evidence="1" id="KW-1133">Transmembrane helix</keyword>
<proteinExistence type="predicted"/>
<evidence type="ECO:0000256" key="1">
    <source>
        <dbReference type="SAM" id="Phobius"/>
    </source>
</evidence>
<gene>
    <name evidence="2" type="ORF">AHMF7605_10790</name>
</gene>
<sequence>MLFSRNKYYFLKRGFIYLFTFISIGFCIQNFKSGPCTPNLDVLSWLVALLVSSIVLVKNMIQAIFTQKLMRVYGTFIHLAGLTLLYFVDAILKIL</sequence>
<reference evidence="2 3" key="1">
    <citation type="submission" date="2018-03" db="EMBL/GenBank/DDBJ databases">
        <title>Adhaeribacter sp. HMF7605 Genome sequencing and assembly.</title>
        <authorList>
            <person name="Kang H."/>
            <person name="Kang J."/>
            <person name="Cha I."/>
            <person name="Kim H."/>
            <person name="Joh K."/>
        </authorList>
    </citation>
    <scope>NUCLEOTIDE SEQUENCE [LARGE SCALE GENOMIC DNA]</scope>
    <source>
        <strain evidence="2 3">HMF7605</strain>
    </source>
</reference>
<dbReference type="AlphaFoldDB" id="A0A2T2YEN6"/>
<keyword evidence="1" id="KW-0472">Membrane</keyword>
<keyword evidence="3" id="KW-1185">Reference proteome</keyword>
<name>A0A2T2YEN6_9BACT</name>
<protein>
    <submittedName>
        <fullName evidence="2">Uncharacterized protein</fullName>
    </submittedName>
</protein>